<evidence type="ECO:0008006" key="3">
    <source>
        <dbReference type="Google" id="ProtNLM"/>
    </source>
</evidence>
<dbReference type="Proteomes" id="UP000824469">
    <property type="component" value="Unassembled WGS sequence"/>
</dbReference>
<dbReference type="PANTHER" id="PTHR35309:SF2">
    <property type="entry name" value="TOCOPHEROL CYCLASE, CHLOROPLASTIC"/>
    <property type="match status" value="1"/>
</dbReference>
<evidence type="ECO:0000313" key="2">
    <source>
        <dbReference type="Proteomes" id="UP000824469"/>
    </source>
</evidence>
<dbReference type="EMBL" id="JAHRHJ020000006">
    <property type="protein sequence ID" value="KAH9310671.1"/>
    <property type="molecule type" value="Genomic_DNA"/>
</dbReference>
<comment type="caution">
    <text evidence="1">The sequence shown here is derived from an EMBL/GenBank/DDBJ whole genome shotgun (WGS) entry which is preliminary data.</text>
</comment>
<name>A0AA38KZA9_TAXCH</name>
<organism evidence="1 2">
    <name type="scientific">Taxus chinensis</name>
    <name type="common">Chinese yew</name>
    <name type="synonym">Taxus wallichiana var. chinensis</name>
    <dbReference type="NCBI Taxonomy" id="29808"/>
    <lineage>
        <taxon>Eukaryota</taxon>
        <taxon>Viridiplantae</taxon>
        <taxon>Streptophyta</taxon>
        <taxon>Embryophyta</taxon>
        <taxon>Tracheophyta</taxon>
        <taxon>Spermatophyta</taxon>
        <taxon>Pinopsida</taxon>
        <taxon>Pinidae</taxon>
        <taxon>Conifers II</taxon>
        <taxon>Cupressales</taxon>
        <taxon>Taxaceae</taxon>
        <taxon>Taxus</taxon>
    </lineage>
</organism>
<reference evidence="1 2" key="1">
    <citation type="journal article" date="2021" name="Nat. Plants">
        <title>The Taxus genome provides insights into paclitaxel biosynthesis.</title>
        <authorList>
            <person name="Xiong X."/>
            <person name="Gou J."/>
            <person name="Liao Q."/>
            <person name="Li Y."/>
            <person name="Zhou Q."/>
            <person name="Bi G."/>
            <person name="Li C."/>
            <person name="Du R."/>
            <person name="Wang X."/>
            <person name="Sun T."/>
            <person name="Guo L."/>
            <person name="Liang H."/>
            <person name="Lu P."/>
            <person name="Wu Y."/>
            <person name="Zhang Z."/>
            <person name="Ro D.K."/>
            <person name="Shang Y."/>
            <person name="Huang S."/>
            <person name="Yan J."/>
        </authorList>
    </citation>
    <scope>NUCLEOTIDE SEQUENCE [LARGE SCALE GENOMIC DNA]</scope>
    <source>
        <strain evidence="1">Ta-2019</strain>
    </source>
</reference>
<dbReference type="PANTHER" id="PTHR35309">
    <property type="match status" value="1"/>
</dbReference>
<protein>
    <recommendedName>
        <fullName evidence="3">Tocopherol cyclase</fullName>
    </recommendedName>
</protein>
<evidence type="ECO:0000313" key="1">
    <source>
        <dbReference type="EMBL" id="KAH9310671.1"/>
    </source>
</evidence>
<keyword evidence="2" id="KW-1185">Reference proteome</keyword>
<dbReference type="Pfam" id="PF14249">
    <property type="entry name" value="Tocopherol_cycl"/>
    <property type="match status" value="1"/>
</dbReference>
<gene>
    <name evidence="1" type="ORF">KI387_025706</name>
</gene>
<feature type="non-terminal residue" evidence="1">
    <location>
        <position position="133"/>
    </location>
</feature>
<proteinExistence type="predicted"/>
<accession>A0AA38KZA9</accession>
<dbReference type="OMA" id="DDNYICQ"/>
<dbReference type="AlphaFoldDB" id="A0AA38KZA9"/>
<dbReference type="InterPro" id="IPR025893">
    <property type="entry name" value="Tocopherol_cyclase"/>
</dbReference>
<dbReference type="GO" id="GO:0009976">
    <property type="term" value="F:tocopherol cyclase activity"/>
    <property type="evidence" value="ECO:0007669"/>
    <property type="project" value="InterPro"/>
</dbReference>
<sequence length="133" mass="15533">YHFDGSNRRFFEGWYFKVSIPEQKQSFCFMYSDEDPAFSRRPGVLEELLTGPRFPGIGAQILGADEKYICQYSNEVQSFWGSRHELALGNTFLPKKGASPPKREIIPQEFWQRVEEGFQVTPFWHQGFIRDDG</sequence>
<feature type="non-terminal residue" evidence="1">
    <location>
        <position position="1"/>
    </location>
</feature>